<keyword evidence="6 7" id="KW-0687">Ribonucleoprotein</keyword>
<dbReference type="GO" id="GO:0003735">
    <property type="term" value="F:structural constituent of ribosome"/>
    <property type="evidence" value="ECO:0007669"/>
    <property type="project" value="InterPro"/>
</dbReference>
<sequence>MNPMEEVVIAKATLNIGVGESGERLSRAMNLLSTLMDQKPVKTFSKVTNPEFGIRKNQPIACKVTLRGKKADNAIKMILDGIGNNLKEKQFDDQGNVSFGIAEHIDIPGIRYDPDIGIFGMNISVTFEKPGYRIKKRKIQQKKVPKRHMVKKEETMKFMEEKFQVKINQE</sequence>
<dbReference type="GO" id="GO:0005840">
    <property type="term" value="C:ribosome"/>
    <property type="evidence" value="ECO:0007669"/>
    <property type="project" value="UniProtKB-KW"/>
</dbReference>
<dbReference type="PIRSF" id="PIRSF002161">
    <property type="entry name" value="Ribosomal_L5"/>
    <property type="match status" value="1"/>
</dbReference>
<keyword evidence="2 7" id="KW-0820">tRNA-binding</keyword>
<feature type="domain" description="Large ribosomal subunit protein uL5 C-terminal" evidence="10">
    <location>
        <begin position="59"/>
        <end position="158"/>
    </location>
</feature>
<name>A0A366MBJ9_9EURY</name>
<dbReference type="InterPro" id="IPR031310">
    <property type="entry name" value="Ribosomal_uL5_N"/>
</dbReference>
<evidence type="ECO:0000256" key="5">
    <source>
        <dbReference type="ARBA" id="ARBA00022980"/>
    </source>
</evidence>
<keyword evidence="4 7" id="KW-0694">RNA-binding</keyword>
<evidence type="ECO:0000313" key="12">
    <source>
        <dbReference type="Proteomes" id="UP000253099"/>
    </source>
</evidence>
<evidence type="ECO:0000256" key="3">
    <source>
        <dbReference type="ARBA" id="ARBA00022730"/>
    </source>
</evidence>
<proteinExistence type="inferred from homology"/>
<dbReference type="InterPro" id="IPR031309">
    <property type="entry name" value="Ribosomal_uL5_C"/>
</dbReference>
<comment type="subunit">
    <text evidence="7">Part of the 50S ribosomal subunit; contacts the 5S rRNA and probably tRNA. Forms a bridge to the 30S subunit in the 70S ribosome.</text>
</comment>
<dbReference type="Gene3D" id="3.30.1440.10">
    <property type="match status" value="1"/>
</dbReference>
<dbReference type="FunFam" id="3.30.1440.10:FF:000002">
    <property type="entry name" value="60S ribosomal protein L11"/>
    <property type="match status" value="1"/>
</dbReference>
<comment type="similarity">
    <text evidence="1 7 8">Belongs to the universal ribosomal protein uL5 family.</text>
</comment>
<dbReference type="NCBIfam" id="NF003258">
    <property type="entry name" value="PRK04219.1"/>
    <property type="match status" value="1"/>
</dbReference>
<dbReference type="GO" id="GO:0000049">
    <property type="term" value="F:tRNA binding"/>
    <property type="evidence" value="ECO:0007669"/>
    <property type="project" value="UniProtKB-UniRule"/>
</dbReference>
<evidence type="ECO:0000256" key="2">
    <source>
        <dbReference type="ARBA" id="ARBA00022555"/>
    </source>
</evidence>
<dbReference type="HAMAP" id="MF_01333_A">
    <property type="entry name" value="Ribosomal_uL5_A"/>
    <property type="match status" value="1"/>
</dbReference>
<dbReference type="Pfam" id="PF00281">
    <property type="entry name" value="Ribosomal_L5"/>
    <property type="match status" value="1"/>
</dbReference>
<evidence type="ECO:0000313" key="11">
    <source>
        <dbReference type="EMBL" id="RBQ22882.1"/>
    </source>
</evidence>
<evidence type="ECO:0000259" key="9">
    <source>
        <dbReference type="Pfam" id="PF00281"/>
    </source>
</evidence>
<dbReference type="PANTHER" id="PTHR11994">
    <property type="entry name" value="60S RIBOSOMAL PROTEIN L11-RELATED"/>
    <property type="match status" value="1"/>
</dbReference>
<gene>
    <name evidence="7 11" type="primary">rpl5</name>
    <name evidence="11" type="ORF">ALNOE001_13910</name>
</gene>
<dbReference type="SUPFAM" id="SSF55282">
    <property type="entry name" value="RL5-like"/>
    <property type="match status" value="1"/>
</dbReference>
<keyword evidence="3 7" id="KW-0699">rRNA-binding</keyword>
<evidence type="ECO:0000256" key="6">
    <source>
        <dbReference type="ARBA" id="ARBA00023274"/>
    </source>
</evidence>
<dbReference type="EMBL" id="NIZT01000036">
    <property type="protein sequence ID" value="RBQ22882.1"/>
    <property type="molecule type" value="Genomic_DNA"/>
</dbReference>
<evidence type="ECO:0000256" key="1">
    <source>
        <dbReference type="ARBA" id="ARBA00008553"/>
    </source>
</evidence>
<dbReference type="Pfam" id="PF00673">
    <property type="entry name" value="Ribosomal_L5_C"/>
    <property type="match status" value="1"/>
</dbReference>
<dbReference type="InterPro" id="IPR022803">
    <property type="entry name" value="Ribosomal_uL5_dom_sf"/>
</dbReference>
<comment type="function">
    <text evidence="7">This is 1 of the proteins that bind and probably mediate the attachment of the 5S RNA into the large ribosomal subunit, where it forms part of the central protuberance. In the 70S ribosome it contacts protein S13 of the 30S subunit (bridge B1b), connecting the 2 subunits; this bridge is implicated in subunit movement. May contact the P site tRNA; the 5S rRNA and some of its associated proteins might help stabilize positioning of ribosome-bound tRNAs.</text>
</comment>
<dbReference type="GO" id="GO:0019843">
    <property type="term" value="F:rRNA binding"/>
    <property type="evidence" value="ECO:0007669"/>
    <property type="project" value="UniProtKB-UniRule"/>
</dbReference>
<dbReference type="Proteomes" id="UP000253099">
    <property type="component" value="Unassembled WGS sequence"/>
</dbReference>
<feature type="domain" description="Large ribosomal subunit protein uL5 N-terminal" evidence="9">
    <location>
        <begin position="2"/>
        <end position="55"/>
    </location>
</feature>
<dbReference type="GO" id="GO:1990904">
    <property type="term" value="C:ribonucleoprotein complex"/>
    <property type="evidence" value="ECO:0007669"/>
    <property type="project" value="UniProtKB-KW"/>
</dbReference>
<evidence type="ECO:0000259" key="10">
    <source>
        <dbReference type="Pfam" id="PF00673"/>
    </source>
</evidence>
<protein>
    <recommendedName>
        <fullName evidence="7">Large ribosomal subunit protein uL5</fullName>
    </recommendedName>
</protein>
<dbReference type="GO" id="GO:0006412">
    <property type="term" value="P:translation"/>
    <property type="evidence" value="ECO:0007669"/>
    <property type="project" value="UniProtKB-UniRule"/>
</dbReference>
<reference evidence="11 12" key="1">
    <citation type="submission" date="2018-06" db="EMBL/GenBank/DDBJ databases">
        <title>Genomic insight into two independent archaeal endosymbiosis events.</title>
        <authorList>
            <person name="Lind A.E."/>
            <person name="Lewis W.H."/>
            <person name="Spang A."/>
            <person name="Guy L."/>
            <person name="Embley M.T."/>
            <person name="Ettema T.J.G."/>
        </authorList>
    </citation>
    <scope>NUCLEOTIDE SEQUENCE [LARGE SCALE GENOMIC DNA]</scope>
    <source>
        <strain evidence="11">NOE</strain>
    </source>
</reference>
<accession>A0A366MBJ9</accession>
<organism evidence="11 12">
    <name type="scientific">Candidatus Methanobinarius endosymbioticus</name>
    <dbReference type="NCBI Taxonomy" id="2006182"/>
    <lineage>
        <taxon>Archaea</taxon>
        <taxon>Methanobacteriati</taxon>
        <taxon>Methanobacteriota</taxon>
        <taxon>Methanomada group</taxon>
        <taxon>Methanobacteria</taxon>
        <taxon>Methanobacteriales</taxon>
        <taxon>Methanobacteriaceae</taxon>
        <taxon>Candidatus Methanobinarius</taxon>
    </lineage>
</organism>
<dbReference type="InterPro" id="IPR002132">
    <property type="entry name" value="Ribosomal_uL5"/>
</dbReference>
<evidence type="ECO:0000256" key="7">
    <source>
        <dbReference type="HAMAP-Rule" id="MF_01333"/>
    </source>
</evidence>
<evidence type="ECO:0000256" key="8">
    <source>
        <dbReference type="RuleBase" id="RU003930"/>
    </source>
</evidence>
<evidence type="ECO:0000256" key="4">
    <source>
        <dbReference type="ARBA" id="ARBA00022884"/>
    </source>
</evidence>
<dbReference type="InterPro" id="IPR057266">
    <property type="entry name" value="Ribosomal_uL5_euk/arc-type"/>
</dbReference>
<dbReference type="InterPro" id="IPR022804">
    <property type="entry name" value="Ribosomal_uL5_arc"/>
</dbReference>
<comment type="caution">
    <text evidence="11">The sequence shown here is derived from an EMBL/GenBank/DDBJ whole genome shotgun (WGS) entry which is preliminary data.</text>
</comment>
<dbReference type="AlphaFoldDB" id="A0A366MBJ9"/>
<keyword evidence="12" id="KW-1185">Reference proteome</keyword>
<keyword evidence="5 7" id="KW-0689">Ribosomal protein</keyword>